<gene>
    <name evidence="2" type="ORF">E3N88_40303</name>
</gene>
<dbReference type="AlphaFoldDB" id="A0A5N6LMA4"/>
<comment type="caution">
    <text evidence="2">The sequence shown here is derived from an EMBL/GenBank/DDBJ whole genome shotgun (WGS) entry which is preliminary data.</text>
</comment>
<feature type="region of interest" description="Disordered" evidence="1">
    <location>
        <begin position="28"/>
        <end position="86"/>
    </location>
</feature>
<name>A0A5N6LMA4_9ASTR</name>
<evidence type="ECO:0000313" key="3">
    <source>
        <dbReference type="Proteomes" id="UP000326396"/>
    </source>
</evidence>
<reference evidence="2 3" key="1">
    <citation type="submission" date="2019-05" db="EMBL/GenBank/DDBJ databases">
        <title>Mikania micrantha, genome provides insights into the molecular mechanism of rapid growth.</title>
        <authorList>
            <person name="Liu B."/>
        </authorList>
    </citation>
    <scope>NUCLEOTIDE SEQUENCE [LARGE SCALE GENOMIC DNA]</scope>
    <source>
        <strain evidence="2">NLD-2019</strain>
        <tissue evidence="2">Leaf</tissue>
    </source>
</reference>
<dbReference type="Proteomes" id="UP000326396">
    <property type="component" value="Linkage Group LG9"/>
</dbReference>
<keyword evidence="3" id="KW-1185">Reference proteome</keyword>
<evidence type="ECO:0000313" key="2">
    <source>
        <dbReference type="EMBL" id="KAD2393326.1"/>
    </source>
</evidence>
<proteinExistence type="predicted"/>
<organism evidence="2 3">
    <name type="scientific">Mikania micrantha</name>
    <name type="common">bitter vine</name>
    <dbReference type="NCBI Taxonomy" id="192012"/>
    <lineage>
        <taxon>Eukaryota</taxon>
        <taxon>Viridiplantae</taxon>
        <taxon>Streptophyta</taxon>
        <taxon>Embryophyta</taxon>
        <taxon>Tracheophyta</taxon>
        <taxon>Spermatophyta</taxon>
        <taxon>Magnoliopsida</taxon>
        <taxon>eudicotyledons</taxon>
        <taxon>Gunneridae</taxon>
        <taxon>Pentapetalae</taxon>
        <taxon>asterids</taxon>
        <taxon>campanulids</taxon>
        <taxon>Asterales</taxon>
        <taxon>Asteraceae</taxon>
        <taxon>Asteroideae</taxon>
        <taxon>Heliantheae alliance</taxon>
        <taxon>Eupatorieae</taxon>
        <taxon>Mikania</taxon>
    </lineage>
</organism>
<sequence>MGEDSWPALSESTRPGVKLLSTIDGSAAAASENKKWSPRSYDQTSNRSLARRNNFGPVNNGYGGRRDQNGPKSPGRDPMSLRSYEDPMGYEMGAPYVYIPTLAQDSYRGGAPLHLHGASGSSMFISYWDPFLQGSILRQVE</sequence>
<accession>A0A5N6LMA4</accession>
<evidence type="ECO:0000256" key="1">
    <source>
        <dbReference type="SAM" id="MobiDB-lite"/>
    </source>
</evidence>
<protein>
    <submittedName>
        <fullName evidence="2">Uncharacterized protein</fullName>
    </submittedName>
</protein>
<dbReference type="EMBL" id="SZYD01000019">
    <property type="protein sequence ID" value="KAD2393326.1"/>
    <property type="molecule type" value="Genomic_DNA"/>
</dbReference>